<dbReference type="Proteomes" id="UP001428341">
    <property type="component" value="Unassembled WGS sequence"/>
</dbReference>
<dbReference type="InterPro" id="IPR026960">
    <property type="entry name" value="RVT-Znf"/>
</dbReference>
<organism evidence="3 4">
    <name type="scientific">Citrus x changshan-huyou</name>
    <dbReference type="NCBI Taxonomy" id="2935761"/>
    <lineage>
        <taxon>Eukaryota</taxon>
        <taxon>Viridiplantae</taxon>
        <taxon>Streptophyta</taxon>
        <taxon>Embryophyta</taxon>
        <taxon>Tracheophyta</taxon>
        <taxon>Spermatophyta</taxon>
        <taxon>Magnoliopsida</taxon>
        <taxon>eudicotyledons</taxon>
        <taxon>Gunneridae</taxon>
        <taxon>Pentapetalae</taxon>
        <taxon>rosids</taxon>
        <taxon>malvids</taxon>
        <taxon>Sapindales</taxon>
        <taxon>Rutaceae</taxon>
        <taxon>Aurantioideae</taxon>
        <taxon>Citrus</taxon>
    </lineage>
</organism>
<feature type="region of interest" description="Disordered" evidence="1">
    <location>
        <begin position="72"/>
        <end position="99"/>
    </location>
</feature>
<protein>
    <recommendedName>
        <fullName evidence="2">Reverse transcriptase zinc-binding domain-containing protein</fullName>
    </recommendedName>
</protein>
<feature type="region of interest" description="Disordered" evidence="1">
    <location>
        <begin position="1"/>
        <end position="35"/>
    </location>
</feature>
<gene>
    <name evidence="3" type="ORF">WN944_019170</name>
</gene>
<keyword evidence="4" id="KW-1185">Reference proteome</keyword>
<feature type="domain" description="Reverse transcriptase zinc-binding" evidence="2">
    <location>
        <begin position="300"/>
        <end position="348"/>
    </location>
</feature>
<accession>A0AAP0LVP8</accession>
<dbReference type="AlphaFoldDB" id="A0AAP0LVP8"/>
<evidence type="ECO:0000313" key="4">
    <source>
        <dbReference type="Proteomes" id="UP001428341"/>
    </source>
</evidence>
<evidence type="ECO:0000256" key="1">
    <source>
        <dbReference type="SAM" id="MobiDB-lite"/>
    </source>
</evidence>
<evidence type="ECO:0000259" key="2">
    <source>
        <dbReference type="Pfam" id="PF13966"/>
    </source>
</evidence>
<sequence>MANTETQNHDQQVSPVEGNRSGQNHKGKSIVPIQHISEVDEPANWLAKTNLKPKSRKWKFNARAPAKEVISMGPITTKRPNNTISGQSLQSKQAKLNSPSKALNNKLQINAPAMKIQLAWQQHNAITLEDLEIIPEDISAESNKDFGGQEKKLKKLVKELQSAKQNNLNALFTVEEVSEALSQMCPTKALALMRKAKTIHRLKFDKQVTISHLLFADDSLIFTGISVEDCRNLKAVFDCYVAASRQIFNYEKSSMFFSGKLQIPLPRKSLADEFCWHYDKLVKYFVKSGCHIALKEKFPNALNSSSPDPRQWNAIWKLDSSEKIKIFMWRATKNLLATTENLWKRKTMLTPTRKKLDPLIPTAKAEAVVEALRRFKRIEQQVKRTKMGKPKQWNSPPNNWCKANVNATIDKKNYKVGLEVVIRMLREIL</sequence>
<proteinExistence type="predicted"/>
<dbReference type="EMBL" id="JBCGBO010000007">
    <property type="protein sequence ID" value="KAK9187771.1"/>
    <property type="molecule type" value="Genomic_DNA"/>
</dbReference>
<feature type="compositionally biased region" description="Polar residues" evidence="1">
    <location>
        <begin position="78"/>
        <end position="99"/>
    </location>
</feature>
<evidence type="ECO:0000313" key="3">
    <source>
        <dbReference type="EMBL" id="KAK9187771.1"/>
    </source>
</evidence>
<feature type="compositionally biased region" description="Polar residues" evidence="1">
    <location>
        <begin position="1"/>
        <end position="22"/>
    </location>
</feature>
<name>A0AAP0LVP8_9ROSI</name>
<reference evidence="3 4" key="1">
    <citation type="submission" date="2024-05" db="EMBL/GenBank/DDBJ databases">
        <title>Haplotype-resolved chromosome-level genome assembly of Huyou (Citrus changshanensis).</title>
        <authorList>
            <person name="Miao C."/>
            <person name="Chen W."/>
            <person name="Wu Y."/>
            <person name="Wang L."/>
            <person name="Zhao S."/>
            <person name="Grierson D."/>
            <person name="Xu C."/>
            <person name="Chen K."/>
        </authorList>
    </citation>
    <scope>NUCLEOTIDE SEQUENCE [LARGE SCALE GENOMIC DNA]</scope>
    <source>
        <strain evidence="3">01-14</strain>
        <tissue evidence="3">Leaf</tissue>
    </source>
</reference>
<dbReference type="Pfam" id="PF13966">
    <property type="entry name" value="zf-RVT"/>
    <property type="match status" value="1"/>
</dbReference>
<comment type="caution">
    <text evidence="3">The sequence shown here is derived from an EMBL/GenBank/DDBJ whole genome shotgun (WGS) entry which is preliminary data.</text>
</comment>